<gene>
    <name evidence="1" type="ORF">KN1_23930</name>
</gene>
<proteinExistence type="predicted"/>
<dbReference type="AlphaFoldDB" id="A0A8D5U7N6"/>
<dbReference type="EMBL" id="AP024597">
    <property type="protein sequence ID" value="BCU71096.1"/>
    <property type="molecule type" value="Genomic_DNA"/>
</dbReference>
<evidence type="ECO:0000313" key="1">
    <source>
        <dbReference type="EMBL" id="BCU71096.1"/>
    </source>
</evidence>
<protein>
    <submittedName>
        <fullName evidence="1">Uncharacterized protein</fullName>
    </submittedName>
</protein>
<reference evidence="1 2" key="1">
    <citation type="submission" date="2021-04" db="EMBL/GenBank/DDBJ databases">
        <title>Complete genome sequence of Stygiolobus sp. KN-1.</title>
        <authorList>
            <person name="Nakamura K."/>
            <person name="Sakai H."/>
            <person name="Kurosawa N."/>
        </authorList>
    </citation>
    <scope>NUCLEOTIDE SEQUENCE [LARGE SCALE GENOMIC DNA]</scope>
    <source>
        <strain evidence="1 2">KN-1</strain>
    </source>
</reference>
<accession>A0A8D5U7N6</accession>
<keyword evidence="2" id="KW-1185">Reference proteome</keyword>
<name>A0A8D5U7N6_9CREN</name>
<dbReference type="KEGG" id="csty:KN1_23930"/>
<evidence type="ECO:0000313" key="2">
    <source>
        <dbReference type="Proteomes" id="UP000825123"/>
    </source>
</evidence>
<dbReference type="GeneID" id="67876217"/>
<organism evidence="1 2">
    <name type="scientific">Stygiolobus caldivivus</name>
    <dbReference type="NCBI Taxonomy" id="2824673"/>
    <lineage>
        <taxon>Archaea</taxon>
        <taxon>Thermoproteota</taxon>
        <taxon>Thermoprotei</taxon>
        <taxon>Sulfolobales</taxon>
        <taxon>Sulfolobaceae</taxon>
        <taxon>Stygiolobus</taxon>
    </lineage>
</organism>
<dbReference type="Proteomes" id="UP000825123">
    <property type="component" value="Chromosome"/>
</dbReference>
<sequence length="51" mass="5929">MSYLEEVQKNYGRLKLYIGGEFRESKTQIWGKLYNPAKDEAIGEVPFSSKE</sequence>
<dbReference type="RefSeq" id="WP_225905680.1">
    <property type="nucleotide sequence ID" value="NZ_AP024597.1"/>
</dbReference>